<gene>
    <name evidence="1" type="ORF">GCM10009850_119820</name>
</gene>
<reference evidence="1 2" key="1">
    <citation type="journal article" date="2019" name="Int. J. Syst. Evol. Microbiol.">
        <title>The Global Catalogue of Microorganisms (GCM) 10K type strain sequencing project: providing services to taxonomists for standard genome sequencing and annotation.</title>
        <authorList>
            <consortium name="The Broad Institute Genomics Platform"/>
            <consortium name="The Broad Institute Genome Sequencing Center for Infectious Disease"/>
            <person name="Wu L."/>
            <person name="Ma J."/>
        </authorList>
    </citation>
    <scope>NUCLEOTIDE SEQUENCE [LARGE SCALE GENOMIC DNA]</scope>
    <source>
        <strain evidence="1 2">JCM 16114</strain>
    </source>
</reference>
<dbReference type="InterPro" id="IPR006311">
    <property type="entry name" value="TAT_signal"/>
</dbReference>
<organism evidence="1 2">
    <name type="scientific">Nonomuraea monospora</name>
    <dbReference type="NCBI Taxonomy" id="568818"/>
    <lineage>
        <taxon>Bacteria</taxon>
        <taxon>Bacillati</taxon>
        <taxon>Actinomycetota</taxon>
        <taxon>Actinomycetes</taxon>
        <taxon>Streptosporangiales</taxon>
        <taxon>Streptosporangiaceae</taxon>
        <taxon>Nonomuraea</taxon>
    </lineage>
</organism>
<dbReference type="EMBL" id="BAAAQX010000072">
    <property type="protein sequence ID" value="GAA2216513.1"/>
    <property type="molecule type" value="Genomic_DNA"/>
</dbReference>
<sequence>MSQPLDRRSVLKLAGGTAAATAGGWLWQAAPAGAATSPPSPADAPGALDTVVFGDQGSEAAHGLVAKDSDVLTGGLGQPARVLKPLETPGFFGGTVTVTLACRPTGPTYVTIKLWGGDAGEDLGRLHLLAEGKQVGHYHLGAVDPLDIAGREPRTPGRFYFHTLPLPPELTAGKTSLTLEIRSMGWIPVYAGTPDTYFRALTRPSRGIYRLYTHQQPHFDLGADDLTGSIAGTPVRTTPGREVLDTIDARVAARVRSELNRTSVQGNLDYLDVLARAYDLPYTEAHQNPAVVAQIVQSVDNHYRRHLADPAVIQGNWMGAGIVAQFLLQLKDALISRLDAPLTGEPAVLSNPGFDDGHGYPTGWRGNTWTGSGTATRDATVKRGDGASAKITVPSAGVVGLVPHSRIPIGPGAHTYSAWIRTENVSADGAYLDVLFYDAAGKVIGAEKKVFAAAGTHEWEQVTTSLDTPVGAVAVEMQVRLKGPGTAWFDDLTLTPPAGAGYEPVIRRDAWRRMLLDSREYWRRNRRSYTNQTMIVDLGIYLADRGLEVLGAAEAWGEKRARRYLYEAVGLTPWLGPEDERGTPSRPLGGSYYQVTKKGLTKELGYVGSYGEVQGWLRLIHEVVTVFGGVRDDRLRDHLVKIAKTRGYFHHPALDADGYRTMRLEALTGWRDPLYPGKRVYDQAQSWEGQPMQLAALLKDPDLIAQTRQAIADNQLFSILLEAHNAANSAVVDRNLLSVRRDYEVITTARAGKRLLPMTPGQPDLVFADEENAVVAVKHGDEILYVSLYWRARWGVNRLARIHHLTPDGIERSGTVWQEVEVIGDGRAHTEPDWVNWEFSVGADAPIPPGGFPPPGEPVHQAFAGQKLPLAAAPPDVPASGVGEETPYVGRAAFYRCQYGPYLIAMNTTGNRRYTFTTEGFGPSVNLVTGAQVRDDAKLTVPPQTTIVLRRR</sequence>
<dbReference type="RefSeq" id="WP_344496180.1">
    <property type="nucleotide sequence ID" value="NZ_BAAAQX010000072.1"/>
</dbReference>
<name>A0ABN3D3U0_9ACTN</name>
<comment type="caution">
    <text evidence="1">The sequence shown here is derived from an EMBL/GenBank/DDBJ whole genome shotgun (WGS) entry which is preliminary data.</text>
</comment>
<dbReference type="PROSITE" id="PS51318">
    <property type="entry name" value="TAT"/>
    <property type="match status" value="1"/>
</dbReference>
<dbReference type="Gene3D" id="2.60.120.260">
    <property type="entry name" value="Galactose-binding domain-like"/>
    <property type="match status" value="1"/>
</dbReference>
<accession>A0ABN3D3U0</accession>
<evidence type="ECO:0000313" key="2">
    <source>
        <dbReference type="Proteomes" id="UP001499843"/>
    </source>
</evidence>
<dbReference type="Proteomes" id="UP001499843">
    <property type="component" value="Unassembled WGS sequence"/>
</dbReference>
<protein>
    <submittedName>
        <fullName evidence="1">Uncharacterized protein</fullName>
    </submittedName>
</protein>
<proteinExistence type="predicted"/>
<keyword evidence="2" id="KW-1185">Reference proteome</keyword>
<evidence type="ECO:0000313" key="1">
    <source>
        <dbReference type="EMBL" id="GAA2216513.1"/>
    </source>
</evidence>